<organism evidence="1 2">
    <name type="scientific">Shewanella corallii</name>
    <dbReference type="NCBI Taxonomy" id="560080"/>
    <lineage>
        <taxon>Bacteria</taxon>
        <taxon>Pseudomonadati</taxon>
        <taxon>Pseudomonadota</taxon>
        <taxon>Gammaproteobacteria</taxon>
        <taxon>Alteromonadales</taxon>
        <taxon>Shewanellaceae</taxon>
        <taxon>Shewanella</taxon>
    </lineage>
</organism>
<dbReference type="RefSeq" id="WP_249247361.1">
    <property type="nucleotide sequence ID" value="NZ_JAKIKT010000001.1"/>
</dbReference>
<dbReference type="EMBL" id="JAKIKT010000001">
    <property type="protein sequence ID" value="MCL2912536.1"/>
    <property type="molecule type" value="Genomic_DNA"/>
</dbReference>
<comment type="caution">
    <text evidence="1">The sequence shown here is derived from an EMBL/GenBank/DDBJ whole genome shotgun (WGS) entry which is preliminary data.</text>
</comment>
<protein>
    <submittedName>
        <fullName evidence="1">Phosphoenolpyruvate carboxylase</fullName>
    </submittedName>
</protein>
<sequence>MSSNLHSAGVKLLKQLARHSDVVMDVYQSGEVNESQHEPGVIDKLLKAGILWQPEADQPLRLKRTIRGFLEEALSDERNRQIDANVGSAMATIKTLAEHYKEARQRVDYSAAEAYLADLNEHVYAFTESLRYAIRVLWGRINNEFGYVGTLNAKIRENELAQSQVTELLNGLEMFHFNELTELAGDNRELRRLLVTTLQDTLSSCAQELSVVQARLLELLGRFRQIRGRTRLLKGWLLHTELHPDYRPMDHVAHKQVPVLFNRAEGILAPAAVDVHNTVQEHELMELVSRIKSITHLPEIAKPQAGDTAFALTDAGEFDVPDNPLKQAVDDYFCAVIDSGVRQSALEYLQANDLPWDSENWLYQVICGYDGLSEEYRSFFELEPVGDRHPVYTGNFIIRDVELWMA</sequence>
<accession>A0ABT0N269</accession>
<name>A0ABT0N269_9GAMM</name>
<evidence type="ECO:0000313" key="1">
    <source>
        <dbReference type="EMBL" id="MCL2912536.1"/>
    </source>
</evidence>
<dbReference type="Proteomes" id="UP001202831">
    <property type="component" value="Unassembled WGS sequence"/>
</dbReference>
<reference evidence="1 2" key="1">
    <citation type="submission" date="2022-01" db="EMBL/GenBank/DDBJ databases">
        <title>Whole genome-based taxonomy of the Shewanellaceae.</title>
        <authorList>
            <person name="Martin-Rodriguez A.J."/>
        </authorList>
    </citation>
    <scope>NUCLEOTIDE SEQUENCE [LARGE SCALE GENOMIC DNA]</scope>
    <source>
        <strain evidence="1 2">DSM 21332</strain>
    </source>
</reference>
<keyword evidence="2" id="KW-1185">Reference proteome</keyword>
<evidence type="ECO:0000313" key="2">
    <source>
        <dbReference type="Proteomes" id="UP001202831"/>
    </source>
</evidence>
<proteinExistence type="predicted"/>
<gene>
    <name evidence="1" type="ORF">L2725_01845</name>
</gene>